<evidence type="ECO:0000313" key="2">
    <source>
        <dbReference type="Proteomes" id="UP001202402"/>
    </source>
</evidence>
<proteinExistence type="predicted"/>
<keyword evidence="2" id="KW-1185">Reference proteome</keyword>
<dbReference type="EMBL" id="JAKVPQ010000029">
    <property type="protein sequence ID" value="MCH4287621.1"/>
    <property type="molecule type" value="Genomic_DNA"/>
</dbReference>
<comment type="caution">
    <text evidence="1">The sequence shown here is derived from an EMBL/GenBank/DDBJ whole genome shotgun (WGS) entry which is preliminary data.</text>
</comment>
<evidence type="ECO:0008006" key="3">
    <source>
        <dbReference type="Google" id="ProtNLM"/>
    </source>
</evidence>
<gene>
    <name evidence="1" type="ORF">LQE99_21080</name>
</gene>
<dbReference type="InterPro" id="IPR029465">
    <property type="entry name" value="ATPgrasp_TupA"/>
</dbReference>
<dbReference type="Proteomes" id="UP001202402">
    <property type="component" value="Unassembled WGS sequence"/>
</dbReference>
<reference evidence="1 2" key="1">
    <citation type="submission" date="2022-02" db="EMBL/GenBank/DDBJ databases">
        <title>Genome of Erysipelotrichaceae sp. nov. NSJ-176 isolated from human feces.</title>
        <authorList>
            <person name="Abdugheni R."/>
        </authorList>
    </citation>
    <scope>NUCLEOTIDE SEQUENCE [LARGE SCALE GENOMIC DNA]</scope>
    <source>
        <strain evidence="1 2">NSJ-176</strain>
    </source>
</reference>
<sequence length="117" mass="13618">MFYVSVAPEGSFRNMQATFFDMDGKVSPFTRKDHDPIKGKIRLPKKIKEMEKIARDLSADFDFVRVDLFCINEKIYFSELTFSPCSDFMPFSLDHYDLYFGNKLKIRSLGGNTYGNE</sequence>
<organism evidence="1 2">
    <name type="scientific">Amedibacillus hominis</name>
    <dbReference type="NCBI Taxonomy" id="2897776"/>
    <lineage>
        <taxon>Bacteria</taxon>
        <taxon>Bacillati</taxon>
        <taxon>Bacillota</taxon>
        <taxon>Erysipelotrichia</taxon>
        <taxon>Erysipelotrichales</taxon>
        <taxon>Erysipelotrichaceae</taxon>
        <taxon>Amedibacillus</taxon>
    </lineage>
</organism>
<accession>A0ABS9RD82</accession>
<protein>
    <recommendedName>
        <fullName evidence="3">Glycosyltransferase</fullName>
    </recommendedName>
</protein>
<evidence type="ECO:0000313" key="1">
    <source>
        <dbReference type="EMBL" id="MCH4287621.1"/>
    </source>
</evidence>
<dbReference type="Pfam" id="PF14305">
    <property type="entry name" value="ATPgrasp_TupA"/>
    <property type="match status" value="1"/>
</dbReference>
<name>A0ABS9RD82_9FIRM</name>